<gene>
    <name evidence="5" type="ORF">EV643_11050</name>
</gene>
<dbReference type="PANTHER" id="PTHR30036">
    <property type="entry name" value="D-XYLOSE-BINDING PERIPLASMIC PROTEIN"/>
    <property type="match status" value="1"/>
</dbReference>
<dbReference type="InterPro" id="IPR028082">
    <property type="entry name" value="Peripla_BP_I"/>
</dbReference>
<keyword evidence="6" id="KW-1185">Reference proteome</keyword>
<protein>
    <submittedName>
        <fullName evidence="5">Simple sugar transport system substrate-binding protein</fullName>
    </submittedName>
</protein>
<dbReference type="Pfam" id="PF13407">
    <property type="entry name" value="Peripla_BP_4"/>
    <property type="match status" value="1"/>
</dbReference>
<evidence type="ECO:0000313" key="6">
    <source>
        <dbReference type="Proteomes" id="UP000295388"/>
    </source>
</evidence>
<reference evidence="5 6" key="1">
    <citation type="submission" date="2019-03" db="EMBL/GenBank/DDBJ databases">
        <title>Genomic Encyclopedia of Type Strains, Phase III (KMG-III): the genomes of soil and plant-associated and newly described type strains.</title>
        <authorList>
            <person name="Whitman W."/>
        </authorList>
    </citation>
    <scope>NUCLEOTIDE SEQUENCE [LARGE SCALE GENOMIC DNA]</scope>
    <source>
        <strain evidence="5 6">VKM Ac-2527</strain>
    </source>
</reference>
<evidence type="ECO:0000313" key="5">
    <source>
        <dbReference type="EMBL" id="TDO46667.1"/>
    </source>
</evidence>
<dbReference type="Proteomes" id="UP000295388">
    <property type="component" value="Unassembled WGS sequence"/>
</dbReference>
<accession>A0A4R6KDL2</accession>
<dbReference type="GO" id="GO:0030288">
    <property type="term" value="C:outer membrane-bounded periplasmic space"/>
    <property type="evidence" value="ECO:0007669"/>
    <property type="project" value="TreeGrafter"/>
</dbReference>
<dbReference type="InterPro" id="IPR025997">
    <property type="entry name" value="SBP_2_dom"/>
</dbReference>
<comment type="subcellular location">
    <subcellularLocation>
        <location evidence="1">Cell envelope</location>
    </subcellularLocation>
</comment>
<keyword evidence="5" id="KW-0813">Transport</keyword>
<dbReference type="Gene3D" id="3.40.50.2300">
    <property type="match status" value="2"/>
</dbReference>
<dbReference type="EMBL" id="SNWQ01000010">
    <property type="protein sequence ID" value="TDO46667.1"/>
    <property type="molecule type" value="Genomic_DNA"/>
</dbReference>
<dbReference type="AlphaFoldDB" id="A0A4R6KDL2"/>
<evidence type="ECO:0000256" key="3">
    <source>
        <dbReference type="SAM" id="MobiDB-lite"/>
    </source>
</evidence>
<dbReference type="PANTHER" id="PTHR30036:SF7">
    <property type="entry name" value="ABC TRANSPORTER PERIPLASMIC-BINDING PROTEIN YPHF"/>
    <property type="match status" value="1"/>
</dbReference>
<evidence type="ECO:0000256" key="1">
    <source>
        <dbReference type="ARBA" id="ARBA00004196"/>
    </source>
</evidence>
<keyword evidence="5" id="KW-0762">Sugar transport</keyword>
<organism evidence="5 6">
    <name type="scientific">Kribbella caucasensis</name>
    <dbReference type="NCBI Taxonomy" id="2512215"/>
    <lineage>
        <taxon>Bacteria</taxon>
        <taxon>Bacillati</taxon>
        <taxon>Actinomycetota</taxon>
        <taxon>Actinomycetes</taxon>
        <taxon>Propionibacteriales</taxon>
        <taxon>Kribbellaceae</taxon>
        <taxon>Kribbella</taxon>
    </lineage>
</organism>
<feature type="domain" description="Periplasmic binding protein" evidence="4">
    <location>
        <begin position="62"/>
        <end position="322"/>
    </location>
</feature>
<evidence type="ECO:0000259" key="4">
    <source>
        <dbReference type="Pfam" id="PF13407"/>
    </source>
</evidence>
<name>A0A4R6KDL2_9ACTN</name>
<feature type="compositionally biased region" description="Polar residues" evidence="3">
    <location>
        <begin position="32"/>
        <end position="42"/>
    </location>
</feature>
<dbReference type="CDD" id="cd06312">
    <property type="entry name" value="PBP1_ABC_sugar_binding-like"/>
    <property type="match status" value="1"/>
</dbReference>
<sequence length="356" mass="36515">MSLEPAFRTKWARRALGTVAVAALLFTTACNSGSPSADTADTSSGDKSGAAPAAADGKTAIFVIGGKSDDPFWSKVKRGVDDAAKVVQAQGGSVTFLGPQNYDNLGPDAAKLIDSALSQGASAVLAPDWVPEAEDAAFKRVVAKGIPAIVYNAGGIEAADRVGALNYIGSDEYAAGKAGGEFMGKQGAKNVLCVNTVPGAANTESRCKGVADGVKVTGGTSKQLPMPSSNFGNPTAVAQGVKAALLKDNTIDGVVTISTQDADSSYSGIQQANLSDKVKLGTFDMDESQLNRIKDGKQLFSIDQQPYMQGYLAVSMANGYLKYGLELPQRPLLTGPAIISAENVDSAIAGAKAGVR</sequence>
<dbReference type="GO" id="GO:0030246">
    <property type="term" value="F:carbohydrate binding"/>
    <property type="evidence" value="ECO:0007669"/>
    <property type="project" value="TreeGrafter"/>
</dbReference>
<comment type="caution">
    <text evidence="5">The sequence shown here is derived from an EMBL/GenBank/DDBJ whole genome shotgun (WGS) entry which is preliminary data.</text>
</comment>
<proteinExistence type="inferred from homology"/>
<comment type="similarity">
    <text evidence="2">Belongs to the bacterial solute-binding protein 2 family.</text>
</comment>
<evidence type="ECO:0000256" key="2">
    <source>
        <dbReference type="ARBA" id="ARBA00007639"/>
    </source>
</evidence>
<dbReference type="SUPFAM" id="SSF53822">
    <property type="entry name" value="Periplasmic binding protein-like I"/>
    <property type="match status" value="1"/>
</dbReference>
<feature type="compositionally biased region" description="Low complexity" evidence="3">
    <location>
        <begin position="43"/>
        <end position="52"/>
    </location>
</feature>
<dbReference type="RefSeq" id="WP_166665521.1">
    <property type="nucleotide sequence ID" value="NZ_SNWQ01000010.1"/>
</dbReference>
<dbReference type="InterPro" id="IPR050555">
    <property type="entry name" value="Bact_Solute-Bind_Prot2"/>
</dbReference>
<feature type="region of interest" description="Disordered" evidence="3">
    <location>
        <begin position="32"/>
        <end position="52"/>
    </location>
</feature>